<dbReference type="EMBL" id="SZPV01000062">
    <property type="protein sequence ID" value="TKI51296.1"/>
    <property type="molecule type" value="Genomic_DNA"/>
</dbReference>
<protein>
    <submittedName>
        <fullName evidence="1">Uncharacterized protein</fullName>
    </submittedName>
</protein>
<name>A0ABY2T468_9BACI</name>
<reference evidence="1 2" key="1">
    <citation type="submission" date="2019-04" db="EMBL/GenBank/DDBJ databases">
        <title>Lysinibacillus genome sequencing.</title>
        <authorList>
            <person name="Dunlap C."/>
        </authorList>
    </citation>
    <scope>NUCLEOTIDE SEQUENCE [LARGE SCALE GENOMIC DNA]</scope>
    <source>
        <strain evidence="1 2">NBRC 109424</strain>
    </source>
</reference>
<sequence length="327" mass="37500">MQWKLTKEEYDVLLSYVGCGNFPEADIIVFGNEEGTGGYSVEANAKARVNLYGRDEITGQFLTCLKDGNWQNGFYEPNAYGGRRKVEKYILPIEIKKNKFTKGVFNQTIARLCLAIEDPSKDWFQGSSGSGATEWEEIKQFVSKQLYRPRDGVQTALADWRPLPRPSEREADWPKEEYSAISLSTKNNPYLAFFNNPKRNRKKPSDFSNFQEDMKKRLEILKNLFITSKANVIIGIGGVSGFKKDALELMFEDIKFVPLEFNTADMFTRKNRELQVLTSTISLPNKNLQIFLIPFPEAGNVFKTQEDALNMLKELFVQYINPIFKPC</sequence>
<dbReference type="RefSeq" id="WP_025220238.1">
    <property type="nucleotide sequence ID" value="NZ_CP006837.1"/>
</dbReference>
<evidence type="ECO:0000313" key="1">
    <source>
        <dbReference type="EMBL" id="TKI51296.1"/>
    </source>
</evidence>
<organism evidence="1 2">
    <name type="scientific">Lysinibacillus varians</name>
    <dbReference type="NCBI Taxonomy" id="1145276"/>
    <lineage>
        <taxon>Bacteria</taxon>
        <taxon>Bacillati</taxon>
        <taxon>Bacillota</taxon>
        <taxon>Bacilli</taxon>
        <taxon>Bacillales</taxon>
        <taxon>Bacillaceae</taxon>
        <taxon>Lysinibacillus</taxon>
    </lineage>
</organism>
<dbReference type="Proteomes" id="UP000308539">
    <property type="component" value="Unassembled WGS sequence"/>
</dbReference>
<gene>
    <name evidence="1" type="ORF">FC752_22240</name>
</gene>
<accession>A0ABY2T468</accession>
<keyword evidence="2" id="KW-1185">Reference proteome</keyword>
<evidence type="ECO:0000313" key="2">
    <source>
        <dbReference type="Proteomes" id="UP000308539"/>
    </source>
</evidence>
<proteinExistence type="predicted"/>
<comment type="caution">
    <text evidence="1">The sequence shown here is derived from an EMBL/GenBank/DDBJ whole genome shotgun (WGS) entry which is preliminary data.</text>
</comment>